<organism evidence="1">
    <name type="scientific">Anguilla anguilla</name>
    <name type="common">European freshwater eel</name>
    <name type="synonym">Muraena anguilla</name>
    <dbReference type="NCBI Taxonomy" id="7936"/>
    <lineage>
        <taxon>Eukaryota</taxon>
        <taxon>Metazoa</taxon>
        <taxon>Chordata</taxon>
        <taxon>Craniata</taxon>
        <taxon>Vertebrata</taxon>
        <taxon>Euteleostomi</taxon>
        <taxon>Actinopterygii</taxon>
        <taxon>Neopterygii</taxon>
        <taxon>Teleostei</taxon>
        <taxon>Anguilliformes</taxon>
        <taxon>Anguillidae</taxon>
        <taxon>Anguilla</taxon>
    </lineage>
</organism>
<proteinExistence type="predicted"/>
<reference evidence="1" key="2">
    <citation type="journal article" date="2015" name="Fish Shellfish Immunol.">
        <title>Early steps in the European eel (Anguilla anguilla)-Vibrio vulnificus interaction in the gills: Role of the RtxA13 toxin.</title>
        <authorList>
            <person name="Callol A."/>
            <person name="Pajuelo D."/>
            <person name="Ebbesson L."/>
            <person name="Teles M."/>
            <person name="MacKenzie S."/>
            <person name="Amaro C."/>
        </authorList>
    </citation>
    <scope>NUCLEOTIDE SEQUENCE</scope>
</reference>
<sequence>MAADIPAFMKCMMFSCIIHMFAFSLPSVV</sequence>
<dbReference type="EMBL" id="GBXM01022221">
    <property type="protein sequence ID" value="JAH86356.1"/>
    <property type="molecule type" value="Transcribed_RNA"/>
</dbReference>
<evidence type="ECO:0000313" key="1">
    <source>
        <dbReference type="EMBL" id="JAH86356.1"/>
    </source>
</evidence>
<name>A0A0E9W7T8_ANGAN</name>
<dbReference type="AlphaFoldDB" id="A0A0E9W7T8"/>
<accession>A0A0E9W7T8</accession>
<protein>
    <submittedName>
        <fullName evidence="1">Uncharacterized protein</fullName>
    </submittedName>
</protein>
<reference evidence="1" key="1">
    <citation type="submission" date="2014-11" db="EMBL/GenBank/DDBJ databases">
        <authorList>
            <person name="Amaro Gonzalez C."/>
        </authorList>
    </citation>
    <scope>NUCLEOTIDE SEQUENCE</scope>
</reference>